<dbReference type="Gene3D" id="3.70.10.10">
    <property type="match status" value="1"/>
</dbReference>
<name>A0A6J1HJS7_CUCMO</name>
<protein>
    <submittedName>
        <fullName evidence="2">Uncharacterized protein LOC111464207</fullName>
    </submittedName>
</protein>
<dbReference type="Proteomes" id="UP000504609">
    <property type="component" value="Unplaced"/>
</dbReference>
<evidence type="ECO:0000313" key="1">
    <source>
        <dbReference type="Proteomes" id="UP000504609"/>
    </source>
</evidence>
<dbReference type="GeneID" id="111464207"/>
<organism evidence="1 2">
    <name type="scientific">Cucurbita moschata</name>
    <name type="common">Winter crookneck squash</name>
    <name type="synonym">Cucurbita pepo var. moschata</name>
    <dbReference type="NCBI Taxonomy" id="3662"/>
    <lineage>
        <taxon>Eukaryota</taxon>
        <taxon>Viridiplantae</taxon>
        <taxon>Streptophyta</taxon>
        <taxon>Embryophyta</taxon>
        <taxon>Tracheophyta</taxon>
        <taxon>Spermatophyta</taxon>
        <taxon>Magnoliopsida</taxon>
        <taxon>eudicotyledons</taxon>
        <taxon>Gunneridae</taxon>
        <taxon>Pentapetalae</taxon>
        <taxon>rosids</taxon>
        <taxon>fabids</taxon>
        <taxon>Cucurbitales</taxon>
        <taxon>Cucurbitaceae</taxon>
        <taxon>Cucurbiteae</taxon>
        <taxon>Cucurbita</taxon>
    </lineage>
</organism>
<proteinExistence type="predicted"/>
<accession>A0A6J1HJS7</accession>
<sequence>MMFKLDRFAPLLKATSTLALIGEKADLRITPIMLSLEVKHPSPAFNAGLLLSPGFFTFFYTNKIHHYSIISLELFYITMNIMNARGFSSMLFFLVERSNRLYLRFDHSKIEPKVTSFRELTLNPPEMNHLARLDYATFVSIDSPTFRNIVTELHADYAHVTLTDSQVKFSNADKEIVLTKRKKQCIIGDVSEKDEIKFVITLQPTMFFHDLSHQSARVWLFKSSNSSSAMIVPVGMYTQFWVYFPPKE</sequence>
<gene>
    <name evidence="2" type="primary">LOC111464207</name>
</gene>
<reference evidence="2" key="1">
    <citation type="submission" date="2025-08" db="UniProtKB">
        <authorList>
            <consortium name="RefSeq"/>
        </authorList>
    </citation>
    <scope>IDENTIFICATION</scope>
    <source>
        <tissue evidence="2">Young leaves</tissue>
    </source>
</reference>
<keyword evidence="1" id="KW-1185">Reference proteome</keyword>
<dbReference type="AlphaFoldDB" id="A0A6J1HJS7"/>
<dbReference type="RefSeq" id="XP_022964070.1">
    <property type="nucleotide sequence ID" value="XM_023108302.1"/>
</dbReference>
<dbReference type="KEGG" id="cmos:111464207"/>
<evidence type="ECO:0000313" key="2">
    <source>
        <dbReference type="RefSeq" id="XP_022964070.1"/>
    </source>
</evidence>